<keyword evidence="3" id="KW-0238">DNA-binding</keyword>
<keyword evidence="5" id="KW-0540">Nuclease</keyword>
<dbReference type="InterPro" id="IPR000055">
    <property type="entry name" value="Restrct_endonuc_typeI_TRD"/>
</dbReference>
<accession>A0ABS7DF27</accession>
<comment type="similarity">
    <text evidence="1">Belongs to the type-I restriction system S methylase family.</text>
</comment>
<protein>
    <submittedName>
        <fullName evidence="5">Restriction endonuclease subunit S</fullName>
    </submittedName>
</protein>
<sequence length="426" mass="48920">MSNEKKVPKLRFPGFTDAWEQREFRISFTGLQNNTLSRANLNDEYGVAQNIHYGDVLIKYGEYIDASKTNLPYITDTDVVNKFYKSFLQDGDIIFADTAEDETVGKCCEIVCSKGKTLIAGLHTMAFRPNEKYASKFLGYYLNSPSYHDQLRPLMQGIKVTSLSKSAMQNTVMIVPRSIEEQEKIGEYFSNLDSIITLQQRKCENLKKLKKGLLQKMFPKNGSNFPELRFPGFTDAWEQRKLGNIGSTYTGLSGKNKDDFGHGDAKFITYLNIFNNAIADPEQLESIEIDPKQNEIKYGDIFFTTSSETPEEVGMSSIWLQNQANVYLNSFCFGYRPIIDIDPYFMAFNLRSESIRKKFMFLAQGISRYNISKNKVMEMEICLPCLAEQKKIGAFFFKLDNLITLQQRKLESLKQLKKGFLQQMFV</sequence>
<evidence type="ECO:0000256" key="2">
    <source>
        <dbReference type="ARBA" id="ARBA00022747"/>
    </source>
</evidence>
<dbReference type="RefSeq" id="WP_219936491.1">
    <property type="nucleotide sequence ID" value="NZ_JAGFNY010000003.1"/>
</dbReference>
<keyword evidence="5" id="KW-0378">Hydrolase</keyword>
<evidence type="ECO:0000256" key="3">
    <source>
        <dbReference type="ARBA" id="ARBA00023125"/>
    </source>
</evidence>
<dbReference type="Proteomes" id="UP000731465">
    <property type="component" value="Unassembled WGS sequence"/>
</dbReference>
<dbReference type="PANTHER" id="PTHR30408:SF12">
    <property type="entry name" value="TYPE I RESTRICTION ENZYME MJAVIII SPECIFICITY SUBUNIT"/>
    <property type="match status" value="1"/>
</dbReference>
<dbReference type="GO" id="GO:0004519">
    <property type="term" value="F:endonuclease activity"/>
    <property type="evidence" value="ECO:0007669"/>
    <property type="project" value="UniProtKB-KW"/>
</dbReference>
<organism evidence="5 6">
    <name type="scientific">Succinivibrio faecicola</name>
    <dbReference type="NCBI Taxonomy" id="2820300"/>
    <lineage>
        <taxon>Bacteria</taxon>
        <taxon>Pseudomonadati</taxon>
        <taxon>Pseudomonadota</taxon>
        <taxon>Gammaproteobacteria</taxon>
        <taxon>Aeromonadales</taxon>
        <taxon>Succinivibrionaceae</taxon>
        <taxon>Succinivibrio</taxon>
    </lineage>
</organism>
<dbReference type="SUPFAM" id="SSF116734">
    <property type="entry name" value="DNA methylase specificity domain"/>
    <property type="match status" value="2"/>
</dbReference>
<evidence type="ECO:0000313" key="5">
    <source>
        <dbReference type="EMBL" id="MBW7569654.1"/>
    </source>
</evidence>
<gene>
    <name evidence="5" type="ORF">J5V48_01970</name>
</gene>
<dbReference type="Gene3D" id="3.90.220.20">
    <property type="entry name" value="DNA methylase specificity domains"/>
    <property type="match status" value="2"/>
</dbReference>
<dbReference type="InterPro" id="IPR044946">
    <property type="entry name" value="Restrct_endonuc_typeI_TRD_sf"/>
</dbReference>
<dbReference type="EMBL" id="JAGFNY010000003">
    <property type="protein sequence ID" value="MBW7569654.1"/>
    <property type="molecule type" value="Genomic_DNA"/>
</dbReference>
<comment type="caution">
    <text evidence="5">The sequence shown here is derived from an EMBL/GenBank/DDBJ whole genome shotgun (WGS) entry which is preliminary data.</text>
</comment>
<evidence type="ECO:0000259" key="4">
    <source>
        <dbReference type="Pfam" id="PF01420"/>
    </source>
</evidence>
<keyword evidence="2" id="KW-0680">Restriction system</keyword>
<keyword evidence="5" id="KW-0255">Endonuclease</keyword>
<name>A0ABS7DF27_9GAMM</name>
<reference evidence="5 6" key="1">
    <citation type="submission" date="2021-03" db="EMBL/GenBank/DDBJ databases">
        <title>Succinivibrio sp. nov. isolated from feces of cow.</title>
        <authorList>
            <person name="Choi J.-Y."/>
        </authorList>
    </citation>
    <scope>NUCLEOTIDE SEQUENCE [LARGE SCALE GENOMIC DNA]</scope>
    <source>
        <strain evidence="5 6">AGMB01872</strain>
    </source>
</reference>
<proteinExistence type="inferred from homology"/>
<dbReference type="PANTHER" id="PTHR30408">
    <property type="entry name" value="TYPE-1 RESTRICTION ENZYME ECOKI SPECIFICITY PROTEIN"/>
    <property type="match status" value="1"/>
</dbReference>
<dbReference type="InterPro" id="IPR052021">
    <property type="entry name" value="Type-I_RS_S_subunit"/>
</dbReference>
<evidence type="ECO:0000256" key="1">
    <source>
        <dbReference type="ARBA" id="ARBA00010923"/>
    </source>
</evidence>
<feature type="domain" description="Type I restriction modification DNA specificity" evidence="4">
    <location>
        <begin position="66"/>
        <end position="207"/>
    </location>
</feature>
<evidence type="ECO:0000313" key="6">
    <source>
        <dbReference type="Proteomes" id="UP000731465"/>
    </source>
</evidence>
<dbReference type="Pfam" id="PF01420">
    <property type="entry name" value="Methylase_S"/>
    <property type="match status" value="2"/>
</dbReference>
<dbReference type="CDD" id="cd17252">
    <property type="entry name" value="RMtype1_S_EcoKI-TRD1-CR1_like"/>
    <property type="match status" value="1"/>
</dbReference>
<keyword evidence="6" id="KW-1185">Reference proteome</keyword>
<feature type="domain" description="Type I restriction modification DNA specificity" evidence="4">
    <location>
        <begin position="236"/>
        <end position="415"/>
    </location>
</feature>